<proteinExistence type="predicted"/>
<dbReference type="InterPro" id="IPR009061">
    <property type="entry name" value="DNA-bd_dom_put_sf"/>
</dbReference>
<dbReference type="PROSITE" id="PS50937">
    <property type="entry name" value="HTH_MERR_2"/>
    <property type="match status" value="1"/>
</dbReference>
<dbReference type="AlphaFoldDB" id="A0A142JIB2"/>
<dbReference type="PANTHER" id="PTHR30204">
    <property type="entry name" value="REDOX-CYCLING DRUG-SENSING TRANSCRIPTIONAL ACTIVATOR SOXR"/>
    <property type="match status" value="1"/>
</dbReference>
<sequence length="150" mass="16852">MQLIECAKAAGVTPDTLRHYLRVGLVVPDGRGTNGYRAFSDRSVARVRFIRNALALGFTLKDAAEFVEMSQRGASPCPRARALLSERLDEQARRLKEATDLHRRMQQAERDWKRLPDGVPDGHSVCGLIEGADADVQRNWVRAKSRRVRA</sequence>
<evidence type="ECO:0000256" key="4">
    <source>
        <dbReference type="SAM" id="Coils"/>
    </source>
</evidence>
<organism evidence="6 7">
    <name type="scientific">Cupriavidus nantongensis</name>
    <dbReference type="NCBI Taxonomy" id="1796606"/>
    <lineage>
        <taxon>Bacteria</taxon>
        <taxon>Pseudomonadati</taxon>
        <taxon>Pseudomonadota</taxon>
        <taxon>Betaproteobacteria</taxon>
        <taxon>Burkholderiales</taxon>
        <taxon>Burkholderiaceae</taxon>
        <taxon>Cupriavidus</taxon>
    </lineage>
</organism>
<dbReference type="GO" id="GO:0003677">
    <property type="term" value="F:DNA binding"/>
    <property type="evidence" value="ECO:0007669"/>
    <property type="project" value="UniProtKB-KW"/>
</dbReference>
<dbReference type="SUPFAM" id="SSF46955">
    <property type="entry name" value="Putative DNA-binding domain"/>
    <property type="match status" value="1"/>
</dbReference>
<evidence type="ECO:0000313" key="6">
    <source>
        <dbReference type="EMBL" id="AMR77824.1"/>
    </source>
</evidence>
<keyword evidence="4" id="KW-0175">Coiled coil</keyword>
<dbReference type="Proteomes" id="UP000075238">
    <property type="component" value="Chromosome 1"/>
</dbReference>
<dbReference type="OrthoDB" id="9802944at2"/>
<keyword evidence="3" id="KW-0804">Transcription</keyword>
<evidence type="ECO:0000256" key="2">
    <source>
        <dbReference type="ARBA" id="ARBA00023125"/>
    </source>
</evidence>
<evidence type="ECO:0000256" key="1">
    <source>
        <dbReference type="ARBA" id="ARBA00023015"/>
    </source>
</evidence>
<dbReference type="Gene3D" id="1.10.1660.10">
    <property type="match status" value="1"/>
</dbReference>
<dbReference type="STRING" id="1796606.A2G96_08780"/>
<reference evidence="6 7" key="1">
    <citation type="submission" date="2016-03" db="EMBL/GenBank/DDBJ databases">
        <title>Complete genome sequence of a novel chlorpyrifos degrading bacterium, Cupriavidus nantongensis sp. X1.</title>
        <authorList>
            <person name="Fang L."/>
        </authorList>
    </citation>
    <scope>NUCLEOTIDE SEQUENCE [LARGE SCALE GENOMIC DNA]</scope>
    <source>
        <strain evidence="6 7">X1</strain>
    </source>
</reference>
<keyword evidence="2" id="KW-0238">DNA-binding</keyword>
<dbReference type="InterPro" id="IPR000551">
    <property type="entry name" value="MerR-type_HTH_dom"/>
</dbReference>
<evidence type="ECO:0000259" key="5">
    <source>
        <dbReference type="PROSITE" id="PS50937"/>
    </source>
</evidence>
<feature type="domain" description="HTH merR-type" evidence="5">
    <location>
        <begin position="1"/>
        <end position="69"/>
    </location>
</feature>
<keyword evidence="1" id="KW-0805">Transcription regulation</keyword>
<dbReference type="GO" id="GO:0003700">
    <property type="term" value="F:DNA-binding transcription factor activity"/>
    <property type="evidence" value="ECO:0007669"/>
    <property type="project" value="InterPro"/>
</dbReference>
<gene>
    <name evidence="6" type="ORF">A2G96_08780</name>
</gene>
<dbReference type="RefSeq" id="WP_062798553.1">
    <property type="nucleotide sequence ID" value="NZ_CP014844.1"/>
</dbReference>
<protein>
    <submittedName>
        <fullName evidence="6">MerR family transcriptional regulator</fullName>
    </submittedName>
</protein>
<dbReference type="InterPro" id="IPR047057">
    <property type="entry name" value="MerR_fam"/>
</dbReference>
<dbReference type="Pfam" id="PF13411">
    <property type="entry name" value="MerR_1"/>
    <property type="match status" value="1"/>
</dbReference>
<dbReference type="KEGG" id="cnan:A2G96_08780"/>
<evidence type="ECO:0000256" key="3">
    <source>
        <dbReference type="ARBA" id="ARBA00023163"/>
    </source>
</evidence>
<dbReference type="PANTHER" id="PTHR30204:SF94">
    <property type="entry name" value="HEAVY METAL-DEPENDENT TRANSCRIPTIONAL REGULATOR HI_0293-RELATED"/>
    <property type="match status" value="1"/>
</dbReference>
<dbReference type="EMBL" id="CP014844">
    <property type="protein sequence ID" value="AMR77824.1"/>
    <property type="molecule type" value="Genomic_DNA"/>
</dbReference>
<dbReference type="PRINTS" id="PR00040">
    <property type="entry name" value="HTHMERR"/>
</dbReference>
<evidence type="ECO:0000313" key="7">
    <source>
        <dbReference type="Proteomes" id="UP000075238"/>
    </source>
</evidence>
<feature type="coiled-coil region" evidence="4">
    <location>
        <begin position="81"/>
        <end position="108"/>
    </location>
</feature>
<dbReference type="SMART" id="SM00422">
    <property type="entry name" value="HTH_MERR"/>
    <property type="match status" value="1"/>
</dbReference>
<accession>A0A142JIB2</accession>
<keyword evidence="7" id="KW-1185">Reference proteome</keyword>
<name>A0A142JIB2_9BURK</name>